<dbReference type="AlphaFoldDB" id="A0A0F8IE99"/>
<evidence type="ECO:0000313" key="8">
    <source>
        <dbReference type="Proteomes" id="UP000034298"/>
    </source>
</evidence>
<dbReference type="EMBL" id="JJPC01000053">
    <property type="protein sequence ID" value="KKG35863.1"/>
    <property type="molecule type" value="Genomic_DNA"/>
</dbReference>
<dbReference type="Proteomes" id="UP000034227">
    <property type="component" value="Unassembled WGS sequence"/>
</dbReference>
<dbReference type="EMBL" id="JJQD01000158">
    <property type="protein sequence ID" value="KKH25429.1"/>
    <property type="molecule type" value="Genomic_DNA"/>
</dbReference>
<dbReference type="Proteomes" id="UP000034399">
    <property type="component" value="Unassembled WGS sequence"/>
</dbReference>
<evidence type="ECO:0000313" key="9">
    <source>
        <dbReference type="Proteomes" id="UP000034399"/>
    </source>
</evidence>
<reference evidence="7 8" key="1">
    <citation type="journal article" date="2015" name="ISME J.">
        <title>Genomic and phenotypic differentiation among Methanosarcina mazei populations from Columbia River sediment.</title>
        <authorList>
            <person name="Youngblut N.D."/>
            <person name="Wirth J.S."/>
            <person name="Henriksen J.R."/>
            <person name="Smith M."/>
            <person name="Simon H."/>
            <person name="Metcalf W.W."/>
            <person name="Whitaker R.J."/>
        </authorList>
    </citation>
    <scope>NUCLEOTIDE SEQUENCE [LARGE SCALE GENOMIC DNA]</scope>
    <source>
        <strain evidence="5 7">1.F.A.2.8</strain>
        <strain evidence="1 9">3.F.A.1A.1</strain>
        <strain evidence="2 8">3.F.A.1B.1</strain>
        <strain evidence="3 10">3.F.T.2.1</strain>
        <strain evidence="4">3.H.A.1A.1</strain>
    </source>
</reference>
<organism evidence="4">
    <name type="scientific">Methanosarcina mazei</name>
    <name type="common">Methanosarcina frisia</name>
    <dbReference type="NCBI Taxonomy" id="2209"/>
    <lineage>
        <taxon>Archaea</taxon>
        <taxon>Methanobacteriati</taxon>
        <taxon>Methanobacteriota</taxon>
        <taxon>Stenosarchaea group</taxon>
        <taxon>Methanomicrobia</taxon>
        <taxon>Methanosarcinales</taxon>
        <taxon>Methanosarcinaceae</taxon>
        <taxon>Methanosarcina</taxon>
    </lineage>
</organism>
<evidence type="ECO:0000313" key="1">
    <source>
        <dbReference type="EMBL" id="KKG35770.1"/>
    </source>
</evidence>
<evidence type="ECO:0000313" key="3">
    <source>
        <dbReference type="EMBL" id="KKG60757.1"/>
    </source>
</evidence>
<dbReference type="EMBL" id="JJPM01000090">
    <property type="protein sequence ID" value="KKG77764.1"/>
    <property type="molecule type" value="Genomic_DNA"/>
</dbReference>
<proteinExistence type="predicted"/>
<evidence type="ECO:0000313" key="11">
    <source>
        <dbReference type="Proteomes" id="UP000300067"/>
    </source>
</evidence>
<evidence type="ECO:0000313" key="6">
    <source>
        <dbReference type="EMBL" id="QCR16760.1"/>
    </source>
</evidence>
<sequence length="90" mass="10384">MSKQALYFIIISGSNLFSREFSNSPEILHTIDSVLLHGQCFSIFKGKREGIFMKTTVKSILYKGVLDKRFIRMSLPGNFPSDHIFRGQRR</sequence>
<accession>A0A0F8IE99</accession>
<dbReference type="Proteomes" id="UP000034424">
    <property type="component" value="Unassembled WGS sequence"/>
</dbReference>
<reference evidence="6 11" key="2">
    <citation type="submission" date="2018-05" db="EMBL/GenBank/DDBJ databases">
        <title>Methanosarcina gilichinskyana sp. nov., a novel methanogenic archaeon isolated from Holocene permafrost, North East Russia.</title>
        <authorList>
            <person name="Oshurkova V."/>
            <person name="Meer M."/>
            <person name="Bochkareva O."/>
            <person name="Shcherbakova V."/>
        </authorList>
    </citation>
    <scope>NUCLEOTIDE SEQUENCE [LARGE SCALE GENOMIC DNA]</scope>
    <source>
        <strain evidence="6 11">JL01</strain>
    </source>
</reference>
<evidence type="ECO:0000313" key="4">
    <source>
        <dbReference type="EMBL" id="KKG77764.1"/>
    </source>
</evidence>
<gene>
    <name evidence="6" type="ORF">DKM28_12755</name>
    <name evidence="2" type="ORF">DU30_15795</name>
    <name evidence="4" type="ORF">DU43_12705</name>
    <name evidence="1" type="ORF">DU52_14940</name>
    <name evidence="5" type="ORF">DU58_02930</name>
    <name evidence="3" type="ORF">DU67_14950</name>
</gene>
<evidence type="ECO:0000313" key="2">
    <source>
        <dbReference type="EMBL" id="KKG35863.1"/>
    </source>
</evidence>
<dbReference type="Proteomes" id="UP000300067">
    <property type="component" value="Chromosome"/>
</dbReference>
<protein>
    <submittedName>
        <fullName evidence="4">Uncharacterized protein</fullName>
    </submittedName>
</protein>
<evidence type="ECO:0000313" key="5">
    <source>
        <dbReference type="EMBL" id="KKH25429.1"/>
    </source>
</evidence>
<dbReference type="Proteomes" id="UP000034298">
    <property type="component" value="Unassembled WGS sequence"/>
</dbReference>
<name>A0A0F8IE99_METMZ</name>
<dbReference type="PATRIC" id="fig|2209.49.peg.594"/>
<evidence type="ECO:0000313" key="7">
    <source>
        <dbReference type="Proteomes" id="UP000034227"/>
    </source>
</evidence>
<evidence type="ECO:0000313" key="10">
    <source>
        <dbReference type="Proteomes" id="UP000034424"/>
    </source>
</evidence>
<dbReference type="EMBL" id="CP029709">
    <property type="protein sequence ID" value="QCR16760.1"/>
    <property type="molecule type" value="Genomic_DNA"/>
</dbReference>
<dbReference type="EMBL" id="JJPA01000064">
    <property type="protein sequence ID" value="KKG35770.1"/>
    <property type="molecule type" value="Genomic_DNA"/>
</dbReference>
<dbReference type="EMBL" id="JJPL01000135">
    <property type="protein sequence ID" value="KKG60757.1"/>
    <property type="molecule type" value="Genomic_DNA"/>
</dbReference>